<comment type="caution">
    <text evidence="6">The sequence shown here is derived from an EMBL/GenBank/DDBJ whole genome shotgun (WGS) entry which is preliminary data.</text>
</comment>
<sequence length="405" mass="42789">MSRIRTVGAALLALWIGTGAVAQEAAGSGLARFEEGRFVDRGGGAELSLSLSQGVPWRVFTLTDPNRLVVDFREVDWQGADAEEIDRSEAVADMRVGAFRPGWSRLVAALAKPLALDEAELRVDPQDGSAALRIALAPVNQAAFDASAGAPRDPRWDLPAATARAPEPSGDGAIRVMIDPGHGGIDPGAEAGGINEADLMLTFARELRDVLLRAGGYEVVLSRDADVFVSLEARVALAHETDADVFLSLHADALDEGIARGAAIYTLADEASDAASAALAERHDRDDLLAGLDLSGTDDRVAGVLLSLARLDNNPRSAALADNLLGGIRNAVGRVHKRPRRQAGFSVLKAADIPSVLIELGFLSTEADLDNLQDPIWRAGMAAGIRDGLNAWALEDAALSRLRRQ</sequence>
<dbReference type="AlphaFoldDB" id="A0A369TR05"/>
<dbReference type="PANTHER" id="PTHR30404:SF0">
    <property type="entry name" value="N-ACETYLMURAMOYL-L-ALANINE AMIDASE AMIC"/>
    <property type="match status" value="1"/>
</dbReference>
<feature type="signal peptide" evidence="4">
    <location>
        <begin position="1"/>
        <end position="22"/>
    </location>
</feature>
<dbReference type="CDD" id="cd02696">
    <property type="entry name" value="MurNAc-LAA"/>
    <property type="match status" value="1"/>
</dbReference>
<reference evidence="6 7" key="1">
    <citation type="submission" date="2018-07" db="EMBL/GenBank/DDBJ databases">
        <title>Thalassococcus profundi sp. nov., a marine bacterium isolated from deep seawater of Okinawa Trough.</title>
        <authorList>
            <person name="Yu M."/>
        </authorList>
    </citation>
    <scope>NUCLEOTIDE SEQUENCE [LARGE SCALE GENOMIC DNA]</scope>
    <source>
        <strain evidence="6 7">WRAS1</strain>
    </source>
</reference>
<dbReference type="InterPro" id="IPR021731">
    <property type="entry name" value="AMIN_dom"/>
</dbReference>
<dbReference type="OrthoDB" id="9806267at2"/>
<evidence type="ECO:0000313" key="7">
    <source>
        <dbReference type="Proteomes" id="UP000253977"/>
    </source>
</evidence>
<dbReference type="PANTHER" id="PTHR30404">
    <property type="entry name" value="N-ACETYLMURAMOYL-L-ALANINE AMIDASE"/>
    <property type="match status" value="1"/>
</dbReference>
<dbReference type="EC" id="3.5.1.28" evidence="2"/>
<evidence type="ECO:0000256" key="2">
    <source>
        <dbReference type="ARBA" id="ARBA00011901"/>
    </source>
</evidence>
<organism evidence="6 7">
    <name type="scientific">Thalassococcus profundi</name>
    <dbReference type="NCBI Taxonomy" id="2282382"/>
    <lineage>
        <taxon>Bacteria</taxon>
        <taxon>Pseudomonadati</taxon>
        <taxon>Pseudomonadota</taxon>
        <taxon>Alphaproteobacteria</taxon>
        <taxon>Rhodobacterales</taxon>
        <taxon>Roseobacteraceae</taxon>
        <taxon>Thalassococcus</taxon>
    </lineage>
</organism>
<evidence type="ECO:0000256" key="1">
    <source>
        <dbReference type="ARBA" id="ARBA00001561"/>
    </source>
</evidence>
<evidence type="ECO:0000256" key="4">
    <source>
        <dbReference type="SAM" id="SignalP"/>
    </source>
</evidence>
<name>A0A369TR05_9RHOB</name>
<dbReference type="InterPro" id="IPR050695">
    <property type="entry name" value="N-acetylmuramoyl_amidase_3"/>
</dbReference>
<dbReference type="SUPFAM" id="SSF53187">
    <property type="entry name" value="Zn-dependent exopeptidases"/>
    <property type="match status" value="1"/>
</dbReference>
<proteinExistence type="predicted"/>
<dbReference type="RefSeq" id="WP_114510607.1">
    <property type="nucleotide sequence ID" value="NZ_QPMK01000005.1"/>
</dbReference>
<evidence type="ECO:0000259" key="5">
    <source>
        <dbReference type="SMART" id="SM00646"/>
    </source>
</evidence>
<dbReference type="GO" id="GO:0008745">
    <property type="term" value="F:N-acetylmuramoyl-L-alanine amidase activity"/>
    <property type="evidence" value="ECO:0007669"/>
    <property type="project" value="UniProtKB-EC"/>
</dbReference>
<keyword evidence="4" id="KW-0732">Signal</keyword>
<dbReference type="GO" id="GO:0009253">
    <property type="term" value="P:peptidoglycan catabolic process"/>
    <property type="evidence" value="ECO:0007669"/>
    <property type="project" value="InterPro"/>
</dbReference>
<dbReference type="Pfam" id="PF11741">
    <property type="entry name" value="AMIN"/>
    <property type="match status" value="1"/>
</dbReference>
<comment type="catalytic activity">
    <reaction evidence="1">
        <text>Hydrolyzes the link between N-acetylmuramoyl residues and L-amino acid residues in certain cell-wall glycopeptides.</text>
        <dbReference type="EC" id="3.5.1.28"/>
    </reaction>
</comment>
<evidence type="ECO:0000313" key="6">
    <source>
        <dbReference type="EMBL" id="RDD66557.1"/>
    </source>
</evidence>
<keyword evidence="3" id="KW-0378">Hydrolase</keyword>
<dbReference type="Gene3D" id="3.40.630.40">
    <property type="entry name" value="Zn-dependent exopeptidases"/>
    <property type="match status" value="1"/>
</dbReference>
<feature type="chain" id="PRO_5016886401" description="N-acetylmuramoyl-L-alanine amidase" evidence="4">
    <location>
        <begin position="23"/>
        <end position="405"/>
    </location>
</feature>
<dbReference type="Proteomes" id="UP000253977">
    <property type="component" value="Unassembled WGS sequence"/>
</dbReference>
<dbReference type="Gene3D" id="2.60.40.3500">
    <property type="match status" value="1"/>
</dbReference>
<feature type="domain" description="MurNAc-LAA" evidence="5">
    <location>
        <begin position="235"/>
        <end position="390"/>
    </location>
</feature>
<gene>
    <name evidence="6" type="ORF">DU478_08910</name>
</gene>
<dbReference type="GO" id="GO:0030288">
    <property type="term" value="C:outer membrane-bounded periplasmic space"/>
    <property type="evidence" value="ECO:0007669"/>
    <property type="project" value="TreeGrafter"/>
</dbReference>
<dbReference type="SMART" id="SM00646">
    <property type="entry name" value="Ami_3"/>
    <property type="match status" value="1"/>
</dbReference>
<dbReference type="Pfam" id="PF01520">
    <property type="entry name" value="Amidase_3"/>
    <property type="match status" value="1"/>
</dbReference>
<dbReference type="InterPro" id="IPR002508">
    <property type="entry name" value="MurNAc-LAA_cat"/>
</dbReference>
<accession>A0A369TR05</accession>
<dbReference type="EMBL" id="QPMK01000005">
    <property type="protein sequence ID" value="RDD66557.1"/>
    <property type="molecule type" value="Genomic_DNA"/>
</dbReference>
<keyword evidence="7" id="KW-1185">Reference proteome</keyword>
<protein>
    <recommendedName>
        <fullName evidence="2">N-acetylmuramoyl-L-alanine amidase</fullName>
        <ecNumber evidence="2">3.5.1.28</ecNumber>
    </recommendedName>
</protein>
<evidence type="ECO:0000256" key="3">
    <source>
        <dbReference type="ARBA" id="ARBA00022801"/>
    </source>
</evidence>